<dbReference type="RefSeq" id="WP_083682903.1">
    <property type="nucleotide sequence ID" value="NZ_CP016076.1"/>
</dbReference>
<evidence type="ECO:0000256" key="3">
    <source>
        <dbReference type="ARBA" id="ARBA00022692"/>
    </source>
</evidence>
<evidence type="ECO:0000256" key="5">
    <source>
        <dbReference type="ARBA" id="ARBA00023136"/>
    </source>
</evidence>
<accession>A0AAC9L8M1</accession>
<keyword evidence="4 6" id="KW-1133">Transmembrane helix</keyword>
<feature type="transmembrane region" description="Helical" evidence="6">
    <location>
        <begin position="134"/>
        <end position="155"/>
    </location>
</feature>
<organism evidence="8 9">
    <name type="scientific">Actinoalloteichus fjordicus</name>
    <dbReference type="NCBI Taxonomy" id="1612552"/>
    <lineage>
        <taxon>Bacteria</taxon>
        <taxon>Bacillati</taxon>
        <taxon>Actinomycetota</taxon>
        <taxon>Actinomycetes</taxon>
        <taxon>Pseudonocardiales</taxon>
        <taxon>Pseudonocardiaceae</taxon>
        <taxon>Actinoalloteichus</taxon>
    </lineage>
</organism>
<protein>
    <submittedName>
        <fullName evidence="8">DMT(Drug/metabolite transporter) superfamily permease</fullName>
    </submittedName>
</protein>
<dbReference type="GO" id="GO:0016020">
    <property type="term" value="C:membrane"/>
    <property type="evidence" value="ECO:0007669"/>
    <property type="project" value="UniProtKB-SubCell"/>
</dbReference>
<comment type="subcellular location">
    <subcellularLocation>
        <location evidence="1">Membrane</location>
        <topology evidence="1">Multi-pass membrane protein</topology>
    </subcellularLocation>
</comment>
<dbReference type="PANTHER" id="PTHR32322">
    <property type="entry name" value="INNER MEMBRANE TRANSPORTER"/>
    <property type="match status" value="1"/>
</dbReference>
<dbReference type="SUPFAM" id="SSF103481">
    <property type="entry name" value="Multidrug resistance efflux transporter EmrE"/>
    <property type="match status" value="2"/>
</dbReference>
<keyword evidence="3 6" id="KW-0812">Transmembrane</keyword>
<name>A0AAC9L8M1_9PSEU</name>
<evidence type="ECO:0000313" key="8">
    <source>
        <dbReference type="EMBL" id="APU12901.1"/>
    </source>
</evidence>
<evidence type="ECO:0000256" key="6">
    <source>
        <dbReference type="SAM" id="Phobius"/>
    </source>
</evidence>
<dbReference type="Proteomes" id="UP000185511">
    <property type="component" value="Chromosome"/>
</dbReference>
<keyword evidence="9" id="KW-1185">Reference proteome</keyword>
<feature type="transmembrane region" description="Helical" evidence="6">
    <location>
        <begin position="21"/>
        <end position="42"/>
    </location>
</feature>
<evidence type="ECO:0000256" key="1">
    <source>
        <dbReference type="ARBA" id="ARBA00004141"/>
    </source>
</evidence>
<dbReference type="Pfam" id="PF00892">
    <property type="entry name" value="EamA"/>
    <property type="match status" value="2"/>
</dbReference>
<reference evidence="9" key="1">
    <citation type="submission" date="2016-06" db="EMBL/GenBank/DDBJ databases">
        <title>Complete genome sequence of Actinoalloteichus fjordicus DSM 46855 (=ADI127-17), type strain of the new species Actinoalloteichus fjordicus.</title>
        <authorList>
            <person name="Ruckert C."/>
            <person name="Nouioui I."/>
            <person name="Willmese J."/>
            <person name="van Wezel G."/>
            <person name="Klenk H.-P."/>
            <person name="Kalinowski J."/>
            <person name="Zotchev S.B."/>
        </authorList>
    </citation>
    <scope>NUCLEOTIDE SEQUENCE [LARGE SCALE GENOMIC DNA]</scope>
    <source>
        <strain evidence="9">ADI127-7</strain>
    </source>
</reference>
<feature type="transmembrane region" description="Helical" evidence="6">
    <location>
        <begin position="304"/>
        <end position="324"/>
    </location>
</feature>
<dbReference type="AlphaFoldDB" id="A0AAC9L8M1"/>
<keyword evidence="5 6" id="KW-0472">Membrane</keyword>
<feature type="domain" description="EamA" evidence="7">
    <location>
        <begin position="26"/>
        <end position="178"/>
    </location>
</feature>
<dbReference type="PANTHER" id="PTHR32322:SF2">
    <property type="entry name" value="EAMA DOMAIN-CONTAINING PROTEIN"/>
    <property type="match status" value="1"/>
</dbReference>
<gene>
    <name evidence="8" type="ORF">UA74_04110</name>
</gene>
<evidence type="ECO:0000256" key="2">
    <source>
        <dbReference type="ARBA" id="ARBA00007362"/>
    </source>
</evidence>
<dbReference type="InterPro" id="IPR037185">
    <property type="entry name" value="EmrE-like"/>
</dbReference>
<dbReference type="EMBL" id="CP016076">
    <property type="protein sequence ID" value="APU12901.1"/>
    <property type="molecule type" value="Genomic_DNA"/>
</dbReference>
<feature type="transmembrane region" description="Helical" evidence="6">
    <location>
        <begin position="106"/>
        <end position="128"/>
    </location>
</feature>
<comment type="similarity">
    <text evidence="2">Belongs to the EamA transporter family.</text>
</comment>
<evidence type="ECO:0000259" key="7">
    <source>
        <dbReference type="Pfam" id="PF00892"/>
    </source>
</evidence>
<dbReference type="InterPro" id="IPR050638">
    <property type="entry name" value="AA-Vitamin_Transporters"/>
</dbReference>
<dbReference type="KEGG" id="acad:UA74_04110"/>
<sequence length="335" mass="33211">MTAGALVPPAAPRSARSPGAAVGLGLAGIVLVGGSVPITGLLDDYPLFAAQSLRYLIGALCLLGRLLLRGRSPGDRGPADRRQADRGAEDRARRGWRLPVPGARDLLALAAVAAFGMVGFSIFVLLAQRHADPGLVAAMVGSAPLLIGILAPLIAGRRPGRAVILGAALVVVGAAVLSGGGSWQGPGLLLAGLALAGEAAFTLFAVGPLRRLGAMATAAYACAVAAIGAGLVSVVAEGPAAWRLPYPAEAVALLVLGVLVTAVAFGWWFHCVSTVGADRASVLIGAMPVAGLGVAVLLGAQELAASALLGAVLVALGCVLGLGVRRPRRGGDGAC</sequence>
<feature type="transmembrane region" description="Helical" evidence="6">
    <location>
        <begin position="48"/>
        <end position="68"/>
    </location>
</feature>
<proteinExistence type="inferred from homology"/>
<feature type="transmembrane region" description="Helical" evidence="6">
    <location>
        <begin position="162"/>
        <end position="181"/>
    </location>
</feature>
<feature type="transmembrane region" description="Helical" evidence="6">
    <location>
        <begin position="218"/>
        <end position="236"/>
    </location>
</feature>
<feature type="transmembrane region" description="Helical" evidence="6">
    <location>
        <begin position="280"/>
        <end position="298"/>
    </location>
</feature>
<evidence type="ECO:0000256" key="4">
    <source>
        <dbReference type="ARBA" id="ARBA00022989"/>
    </source>
</evidence>
<feature type="transmembrane region" description="Helical" evidence="6">
    <location>
        <begin position="248"/>
        <end position="268"/>
    </location>
</feature>
<feature type="transmembrane region" description="Helical" evidence="6">
    <location>
        <begin position="187"/>
        <end position="206"/>
    </location>
</feature>
<feature type="domain" description="EamA" evidence="7">
    <location>
        <begin position="186"/>
        <end position="320"/>
    </location>
</feature>
<evidence type="ECO:0000313" key="9">
    <source>
        <dbReference type="Proteomes" id="UP000185511"/>
    </source>
</evidence>
<dbReference type="InterPro" id="IPR000620">
    <property type="entry name" value="EamA_dom"/>
</dbReference>